<dbReference type="Proteomes" id="UP000663832">
    <property type="component" value="Unassembled WGS sequence"/>
</dbReference>
<dbReference type="AlphaFoldDB" id="A0A815GUM1"/>
<keyword evidence="1" id="KW-1133">Transmembrane helix</keyword>
<dbReference type="PANTHER" id="PTHR33444:SF2">
    <property type="entry name" value="MARVEL DOMAIN-CONTAINING PROTEIN"/>
    <property type="match status" value="1"/>
</dbReference>
<comment type="caution">
    <text evidence="2">The sequence shown here is derived from an EMBL/GenBank/DDBJ whole genome shotgun (WGS) entry which is preliminary data.</text>
</comment>
<sequence length="341" mass="38838">MYFYLREPLSSITSSNTSFSSDNSYLPNINPSAGLRQLSVDELDEINSTGFNRQDSIQRESYNISRSLFAIPRPTIYLPTNNLLSTPCTRFTHARQSSRSSNPSLITRHGERPIYQNVSSLPVLPPVIPSYPIQYQIQRYAPIPVTRSKKQQKSRRERPPGLFTTLFTGGFSTISVLIYLIFLLSLPIAKLVLGILYIKECPVNRNIPLYMIVAGACGLALVILLLLSSACTLCRSTANTKKPYHCLMICTISLARGLQGVIGIFLFIWFLFGNIWIFNARVRVRTDKPNDINNYCHPTLYWFAYYILIFTYIYAFLTCCIKFCLNCFCCGAFNEWHKAFS</sequence>
<keyword evidence="4" id="KW-1185">Reference proteome</keyword>
<feature type="transmembrane region" description="Helical" evidence="1">
    <location>
        <begin position="209"/>
        <end position="234"/>
    </location>
</feature>
<evidence type="ECO:0000313" key="2">
    <source>
        <dbReference type="EMBL" id="CAF1343536.1"/>
    </source>
</evidence>
<keyword evidence="1" id="KW-0472">Membrane</keyword>
<feature type="transmembrane region" description="Helical" evidence="1">
    <location>
        <begin position="246"/>
        <end position="279"/>
    </location>
</feature>
<protein>
    <submittedName>
        <fullName evidence="2">Uncharacterized protein</fullName>
    </submittedName>
</protein>
<reference evidence="2" key="1">
    <citation type="submission" date="2021-02" db="EMBL/GenBank/DDBJ databases">
        <authorList>
            <person name="Nowell W R."/>
        </authorList>
    </citation>
    <scope>NUCLEOTIDE SEQUENCE</scope>
</reference>
<dbReference type="Proteomes" id="UP000663877">
    <property type="component" value="Unassembled WGS sequence"/>
</dbReference>
<feature type="transmembrane region" description="Helical" evidence="1">
    <location>
        <begin position="162"/>
        <end position="189"/>
    </location>
</feature>
<name>A0A815GUM1_9BILA</name>
<dbReference type="OrthoDB" id="6157510at2759"/>
<keyword evidence="1" id="KW-0812">Transmembrane</keyword>
<accession>A0A815GUM1</accession>
<dbReference type="EMBL" id="CAJNOM010001133">
    <property type="protein sequence ID" value="CAF1594003.1"/>
    <property type="molecule type" value="Genomic_DNA"/>
</dbReference>
<feature type="transmembrane region" description="Helical" evidence="1">
    <location>
        <begin position="299"/>
        <end position="317"/>
    </location>
</feature>
<evidence type="ECO:0000313" key="3">
    <source>
        <dbReference type="EMBL" id="CAF1594003.1"/>
    </source>
</evidence>
<evidence type="ECO:0000313" key="4">
    <source>
        <dbReference type="Proteomes" id="UP000663832"/>
    </source>
</evidence>
<dbReference type="EMBL" id="CAJNOI010000776">
    <property type="protein sequence ID" value="CAF1343536.1"/>
    <property type="molecule type" value="Genomic_DNA"/>
</dbReference>
<gene>
    <name evidence="2" type="ORF">BJG266_LOCUS34551</name>
    <name evidence="3" type="ORF">QVE165_LOCUS51628</name>
</gene>
<evidence type="ECO:0000313" key="5">
    <source>
        <dbReference type="Proteomes" id="UP000663877"/>
    </source>
</evidence>
<organism evidence="2 5">
    <name type="scientific">Adineta steineri</name>
    <dbReference type="NCBI Taxonomy" id="433720"/>
    <lineage>
        <taxon>Eukaryota</taxon>
        <taxon>Metazoa</taxon>
        <taxon>Spiralia</taxon>
        <taxon>Gnathifera</taxon>
        <taxon>Rotifera</taxon>
        <taxon>Eurotatoria</taxon>
        <taxon>Bdelloidea</taxon>
        <taxon>Adinetida</taxon>
        <taxon>Adinetidae</taxon>
        <taxon>Adineta</taxon>
    </lineage>
</organism>
<dbReference type="InterPro" id="IPR040350">
    <property type="entry name" value="TMEM272"/>
</dbReference>
<dbReference type="PANTHER" id="PTHR33444">
    <property type="entry name" value="SI:DKEY-19B23.12-RELATED"/>
    <property type="match status" value="1"/>
</dbReference>
<evidence type="ECO:0000256" key="1">
    <source>
        <dbReference type="SAM" id="Phobius"/>
    </source>
</evidence>
<proteinExistence type="predicted"/>